<dbReference type="AlphaFoldDB" id="A0A7Y8KZA5"/>
<dbReference type="PROSITE" id="PS50903">
    <property type="entry name" value="RUBREDOXIN_LIKE"/>
    <property type="match status" value="1"/>
</dbReference>
<evidence type="ECO:0000256" key="6">
    <source>
        <dbReference type="RuleBase" id="RU003820"/>
    </source>
</evidence>
<dbReference type="GO" id="GO:0009055">
    <property type="term" value="F:electron transfer activity"/>
    <property type="evidence" value="ECO:0007669"/>
    <property type="project" value="TreeGrafter"/>
</dbReference>
<gene>
    <name evidence="8" type="ORF">F3K02_17135</name>
</gene>
<dbReference type="InterPro" id="IPR024935">
    <property type="entry name" value="Rubredoxin_dom"/>
</dbReference>
<accession>A0A7Y8KZA5</accession>
<dbReference type="Gene3D" id="2.20.28.10">
    <property type="match status" value="1"/>
</dbReference>
<keyword evidence="5 6" id="KW-0408">Iron</keyword>
<protein>
    <recommendedName>
        <fullName evidence="6">Rubredoxin</fullName>
    </recommendedName>
</protein>
<evidence type="ECO:0000313" key="8">
    <source>
        <dbReference type="EMBL" id="NWF46963.1"/>
    </source>
</evidence>
<name>A0A7Y8KZA5_9BURK</name>
<keyword evidence="9" id="KW-1185">Reference proteome</keyword>
<evidence type="ECO:0000256" key="2">
    <source>
        <dbReference type="ARBA" id="ARBA00022448"/>
    </source>
</evidence>
<evidence type="ECO:0000259" key="7">
    <source>
        <dbReference type="PROSITE" id="PS50903"/>
    </source>
</evidence>
<dbReference type="GO" id="GO:0043448">
    <property type="term" value="P:alkane catabolic process"/>
    <property type="evidence" value="ECO:0007669"/>
    <property type="project" value="TreeGrafter"/>
</dbReference>
<keyword evidence="2" id="KW-0813">Transport</keyword>
<dbReference type="CDD" id="cd00730">
    <property type="entry name" value="rubredoxin"/>
    <property type="match status" value="1"/>
</dbReference>
<dbReference type="PRINTS" id="PR00163">
    <property type="entry name" value="RUBREDOXIN"/>
</dbReference>
<evidence type="ECO:0000256" key="4">
    <source>
        <dbReference type="ARBA" id="ARBA00022982"/>
    </source>
</evidence>
<dbReference type="GO" id="GO:0005506">
    <property type="term" value="F:iron ion binding"/>
    <property type="evidence" value="ECO:0007669"/>
    <property type="project" value="UniProtKB-UniRule"/>
</dbReference>
<dbReference type="RefSeq" id="WP_177136871.1">
    <property type="nucleotide sequence ID" value="NZ_JAGPWB010000076.1"/>
</dbReference>
<comment type="similarity">
    <text evidence="6">Belongs to the rubredoxin family.</text>
</comment>
<proteinExistence type="inferred from homology"/>
<dbReference type="PANTHER" id="PTHR47627:SF1">
    <property type="entry name" value="RUBREDOXIN-1-RELATED"/>
    <property type="match status" value="1"/>
</dbReference>
<comment type="cofactor">
    <cofactor evidence="1 6">
        <name>Fe(3+)</name>
        <dbReference type="ChEBI" id="CHEBI:29034"/>
    </cofactor>
</comment>
<evidence type="ECO:0000256" key="3">
    <source>
        <dbReference type="ARBA" id="ARBA00022723"/>
    </source>
</evidence>
<organism evidence="8 9">
    <name type="scientific">Hydrogenophaga aromaticivorans</name>
    <dbReference type="NCBI Taxonomy" id="2610898"/>
    <lineage>
        <taxon>Bacteria</taxon>
        <taxon>Pseudomonadati</taxon>
        <taxon>Pseudomonadota</taxon>
        <taxon>Betaproteobacteria</taxon>
        <taxon>Burkholderiales</taxon>
        <taxon>Comamonadaceae</taxon>
        <taxon>Hydrogenophaga</taxon>
    </lineage>
</organism>
<feature type="domain" description="Rubredoxin-like" evidence="7">
    <location>
        <begin position="27"/>
        <end position="78"/>
    </location>
</feature>
<dbReference type="Proteomes" id="UP000545507">
    <property type="component" value="Unassembled WGS sequence"/>
</dbReference>
<evidence type="ECO:0000313" key="9">
    <source>
        <dbReference type="Proteomes" id="UP000545507"/>
    </source>
</evidence>
<comment type="caution">
    <text evidence="8">The sequence shown here is derived from an EMBL/GenBank/DDBJ whole genome shotgun (WGS) entry which is preliminary data.</text>
</comment>
<evidence type="ECO:0000256" key="1">
    <source>
        <dbReference type="ARBA" id="ARBA00001965"/>
    </source>
</evidence>
<dbReference type="InterPro" id="IPR018527">
    <property type="entry name" value="Rubredoxin_Fe_BS"/>
</dbReference>
<keyword evidence="4 6" id="KW-0249">Electron transport</keyword>
<dbReference type="EMBL" id="VYGV01000016">
    <property type="protein sequence ID" value="NWF46963.1"/>
    <property type="molecule type" value="Genomic_DNA"/>
</dbReference>
<dbReference type="PANTHER" id="PTHR47627">
    <property type="entry name" value="RUBREDOXIN"/>
    <property type="match status" value="1"/>
</dbReference>
<keyword evidence="3 6" id="KW-0479">Metal-binding</keyword>
<dbReference type="Pfam" id="PF00301">
    <property type="entry name" value="Rubredoxin"/>
    <property type="match status" value="1"/>
</dbReference>
<dbReference type="SUPFAM" id="SSF57802">
    <property type="entry name" value="Rubredoxin-like"/>
    <property type="match status" value="1"/>
</dbReference>
<dbReference type="InterPro" id="IPR024934">
    <property type="entry name" value="Rubredoxin-like_dom"/>
</dbReference>
<reference evidence="8 9" key="1">
    <citation type="submission" date="2019-09" db="EMBL/GenBank/DDBJ databases">
        <title>Hydrogenophaga aromatica sp. nov., isolated from a para-xylene-degrading enrichment culture.</title>
        <authorList>
            <person name="Tancsics A."/>
            <person name="Banerjee S."/>
        </authorList>
    </citation>
    <scope>NUCLEOTIDE SEQUENCE [LARGE SCALE GENOMIC DNA]</scope>
    <source>
        <strain evidence="8 9">D2P1</strain>
    </source>
</reference>
<sequence length="83" mass="9230">MAGADLSNGFEGFEGSYLGNREVLRPGSRLECKICWWIYDPALGDPQWQIAPGTPFADLPAHWRCPNCDCESDQFLLLPAEEG</sequence>
<dbReference type="InterPro" id="IPR050526">
    <property type="entry name" value="Rubredoxin_ET"/>
</dbReference>
<evidence type="ECO:0000256" key="5">
    <source>
        <dbReference type="ARBA" id="ARBA00023004"/>
    </source>
</evidence>
<dbReference type="PROSITE" id="PS00202">
    <property type="entry name" value="RUBREDOXIN"/>
    <property type="match status" value="1"/>
</dbReference>